<evidence type="ECO:0000313" key="5">
    <source>
        <dbReference type="Proteomes" id="UP001337655"/>
    </source>
</evidence>
<feature type="compositionally biased region" description="Pro residues" evidence="1">
    <location>
        <begin position="81"/>
        <end position="116"/>
    </location>
</feature>
<sequence>MLCHALLTAALVAGAASKPITARSGTCQTEGALLCNADGSKFAICSWGQAVFQDVAAGTLCVCTAHDSELCTIAAADSQPPTAPAPPPSRPPPVPTSKPAPPAPSHPAPAPKPAPPAHSGGASHYTTFLGNGSPSQGWPTVSDWQSFDDLWTANVETMKSSCAQFDQEDNSPEEIADLRAAILSESRSAGVDPRFALATMMQESDGCVRVWSTNYGVNNPGLFQSHNGQGSCFNRTPCPKSEIVQMVKDGVSGTADGPLLKGVIAQAEDEGDDGVQAMYAGLRMYNSGSVAASGNLEDGIATHCYFSDIANRLTGWSEGSTGCTLDA</sequence>
<dbReference type="GO" id="GO:0006032">
    <property type="term" value="P:chitin catabolic process"/>
    <property type="evidence" value="ECO:0007669"/>
    <property type="project" value="InterPro"/>
</dbReference>
<reference evidence="4 5" key="1">
    <citation type="submission" date="2023-08" db="EMBL/GenBank/DDBJ databases">
        <title>Black Yeasts Isolated from many extreme environments.</title>
        <authorList>
            <person name="Coleine C."/>
            <person name="Stajich J.E."/>
            <person name="Selbmann L."/>
        </authorList>
    </citation>
    <scope>NUCLEOTIDE SEQUENCE [LARGE SCALE GENOMIC DNA]</scope>
    <source>
        <strain evidence="4 5">CCFEE 5935</strain>
    </source>
</reference>
<dbReference type="EMBL" id="JAVRRT010000028">
    <property type="protein sequence ID" value="KAK5163146.1"/>
    <property type="molecule type" value="Genomic_DNA"/>
</dbReference>
<feature type="signal peptide" evidence="2">
    <location>
        <begin position="1"/>
        <end position="17"/>
    </location>
</feature>
<dbReference type="SUPFAM" id="SSF53955">
    <property type="entry name" value="Lysozyme-like"/>
    <property type="match status" value="1"/>
</dbReference>
<evidence type="ECO:0000256" key="2">
    <source>
        <dbReference type="SAM" id="SignalP"/>
    </source>
</evidence>
<feature type="compositionally biased region" description="Polar residues" evidence="1">
    <location>
        <begin position="124"/>
        <end position="141"/>
    </location>
</feature>
<dbReference type="Proteomes" id="UP001337655">
    <property type="component" value="Unassembled WGS sequence"/>
</dbReference>
<keyword evidence="5" id="KW-1185">Reference proteome</keyword>
<dbReference type="GO" id="GO:0008061">
    <property type="term" value="F:chitin binding"/>
    <property type="evidence" value="ECO:0007669"/>
    <property type="project" value="InterPro"/>
</dbReference>
<accession>A0AAV9NU13</accession>
<dbReference type="Pfam" id="PF03427">
    <property type="entry name" value="CBM_19"/>
    <property type="match status" value="1"/>
</dbReference>
<evidence type="ECO:0000256" key="1">
    <source>
        <dbReference type="SAM" id="MobiDB-lite"/>
    </source>
</evidence>
<organism evidence="4 5">
    <name type="scientific">Saxophila tyrrhenica</name>
    <dbReference type="NCBI Taxonomy" id="1690608"/>
    <lineage>
        <taxon>Eukaryota</taxon>
        <taxon>Fungi</taxon>
        <taxon>Dikarya</taxon>
        <taxon>Ascomycota</taxon>
        <taxon>Pezizomycotina</taxon>
        <taxon>Dothideomycetes</taxon>
        <taxon>Dothideomycetidae</taxon>
        <taxon>Mycosphaerellales</taxon>
        <taxon>Extremaceae</taxon>
        <taxon>Saxophila</taxon>
    </lineage>
</organism>
<dbReference type="RefSeq" id="XP_064653694.1">
    <property type="nucleotide sequence ID" value="XM_064808146.1"/>
</dbReference>
<gene>
    <name evidence="4" type="ORF">LTR77_010930</name>
</gene>
<proteinExistence type="predicted"/>
<feature type="domain" description="Carbohydrate-binding module family 19" evidence="3">
    <location>
        <begin position="8"/>
        <end position="65"/>
    </location>
</feature>
<dbReference type="InterPro" id="IPR023346">
    <property type="entry name" value="Lysozyme-like_dom_sf"/>
</dbReference>
<evidence type="ECO:0000259" key="3">
    <source>
        <dbReference type="Pfam" id="PF03427"/>
    </source>
</evidence>
<feature type="region of interest" description="Disordered" evidence="1">
    <location>
        <begin position="77"/>
        <end position="141"/>
    </location>
</feature>
<comment type="caution">
    <text evidence="4">The sequence shown here is derived from an EMBL/GenBank/DDBJ whole genome shotgun (WGS) entry which is preliminary data.</text>
</comment>
<dbReference type="AlphaFoldDB" id="A0AAV9NU13"/>
<keyword evidence="2" id="KW-0732">Signal</keyword>
<evidence type="ECO:0000313" key="4">
    <source>
        <dbReference type="EMBL" id="KAK5163146.1"/>
    </source>
</evidence>
<protein>
    <recommendedName>
        <fullName evidence="3">Carbohydrate-binding module family 19 domain-containing protein</fullName>
    </recommendedName>
</protein>
<dbReference type="GeneID" id="89932254"/>
<name>A0AAV9NU13_9PEZI</name>
<dbReference type="InterPro" id="IPR005089">
    <property type="entry name" value="CBM19"/>
</dbReference>
<feature type="chain" id="PRO_5043731931" description="Carbohydrate-binding module family 19 domain-containing protein" evidence="2">
    <location>
        <begin position="18"/>
        <end position="327"/>
    </location>
</feature>